<evidence type="ECO:0000313" key="2">
    <source>
        <dbReference type="Proteomes" id="UP000828390"/>
    </source>
</evidence>
<protein>
    <submittedName>
        <fullName evidence="1">Uncharacterized protein</fullName>
    </submittedName>
</protein>
<dbReference type="AlphaFoldDB" id="A0A9D4D4I9"/>
<sequence>MAHCGAHVGSSAGCLLDVCTTTYHTANCFNIAPVVDNSQEKRLHSGVRAALNG</sequence>
<gene>
    <name evidence="1" type="ORF">DPMN_045650</name>
</gene>
<accession>A0A9D4D4I9</accession>
<evidence type="ECO:0000313" key="1">
    <source>
        <dbReference type="EMBL" id="KAH3739006.1"/>
    </source>
</evidence>
<organism evidence="1 2">
    <name type="scientific">Dreissena polymorpha</name>
    <name type="common">Zebra mussel</name>
    <name type="synonym">Mytilus polymorpha</name>
    <dbReference type="NCBI Taxonomy" id="45954"/>
    <lineage>
        <taxon>Eukaryota</taxon>
        <taxon>Metazoa</taxon>
        <taxon>Spiralia</taxon>
        <taxon>Lophotrochozoa</taxon>
        <taxon>Mollusca</taxon>
        <taxon>Bivalvia</taxon>
        <taxon>Autobranchia</taxon>
        <taxon>Heteroconchia</taxon>
        <taxon>Euheterodonta</taxon>
        <taxon>Imparidentia</taxon>
        <taxon>Neoheterodontei</taxon>
        <taxon>Myida</taxon>
        <taxon>Dreissenoidea</taxon>
        <taxon>Dreissenidae</taxon>
        <taxon>Dreissena</taxon>
    </lineage>
</organism>
<dbReference type="EMBL" id="JAIWYP010000011">
    <property type="protein sequence ID" value="KAH3739006.1"/>
    <property type="molecule type" value="Genomic_DNA"/>
</dbReference>
<proteinExistence type="predicted"/>
<keyword evidence="2" id="KW-1185">Reference proteome</keyword>
<reference evidence="1" key="1">
    <citation type="journal article" date="2019" name="bioRxiv">
        <title>The Genome of the Zebra Mussel, Dreissena polymorpha: A Resource for Invasive Species Research.</title>
        <authorList>
            <person name="McCartney M.A."/>
            <person name="Auch B."/>
            <person name="Kono T."/>
            <person name="Mallez S."/>
            <person name="Zhang Y."/>
            <person name="Obille A."/>
            <person name="Becker A."/>
            <person name="Abrahante J.E."/>
            <person name="Garbe J."/>
            <person name="Badalamenti J.P."/>
            <person name="Herman A."/>
            <person name="Mangelson H."/>
            <person name="Liachko I."/>
            <person name="Sullivan S."/>
            <person name="Sone E.D."/>
            <person name="Koren S."/>
            <person name="Silverstein K.A.T."/>
            <person name="Beckman K.B."/>
            <person name="Gohl D.M."/>
        </authorList>
    </citation>
    <scope>NUCLEOTIDE SEQUENCE</scope>
    <source>
        <strain evidence="1">Duluth1</strain>
        <tissue evidence="1">Whole animal</tissue>
    </source>
</reference>
<reference evidence="1" key="2">
    <citation type="submission" date="2020-11" db="EMBL/GenBank/DDBJ databases">
        <authorList>
            <person name="McCartney M.A."/>
            <person name="Auch B."/>
            <person name="Kono T."/>
            <person name="Mallez S."/>
            <person name="Becker A."/>
            <person name="Gohl D.M."/>
            <person name="Silverstein K.A.T."/>
            <person name="Koren S."/>
            <person name="Bechman K.B."/>
            <person name="Herman A."/>
            <person name="Abrahante J.E."/>
            <person name="Garbe J."/>
        </authorList>
    </citation>
    <scope>NUCLEOTIDE SEQUENCE</scope>
    <source>
        <strain evidence="1">Duluth1</strain>
        <tissue evidence="1">Whole animal</tissue>
    </source>
</reference>
<name>A0A9D4D4I9_DREPO</name>
<dbReference type="Proteomes" id="UP000828390">
    <property type="component" value="Unassembled WGS sequence"/>
</dbReference>
<comment type="caution">
    <text evidence="1">The sequence shown here is derived from an EMBL/GenBank/DDBJ whole genome shotgun (WGS) entry which is preliminary data.</text>
</comment>